<feature type="domain" description="RNA polymerase sigma-70 region 2" evidence="9">
    <location>
        <begin position="34"/>
        <end position="101"/>
    </location>
</feature>
<comment type="similarity">
    <text evidence="1">Belongs to the sigma-70 factor family.</text>
</comment>
<dbReference type="InterPro" id="IPR016371">
    <property type="entry name" value="RNA_pol_sigma-H_factor"/>
</dbReference>
<dbReference type="Gene3D" id="1.10.10.10">
    <property type="entry name" value="Winged helix-like DNA-binding domain superfamily/Winged helix DNA-binding domain"/>
    <property type="match status" value="1"/>
</dbReference>
<dbReference type="Pfam" id="PF08281">
    <property type="entry name" value="Sigma70_r4_2"/>
    <property type="match status" value="1"/>
</dbReference>
<comment type="caution">
    <text evidence="11">The sequence shown here is derived from an EMBL/GenBank/DDBJ whole genome shotgun (WGS) entry which is preliminary data.</text>
</comment>
<evidence type="ECO:0000256" key="8">
    <source>
        <dbReference type="SAM" id="Coils"/>
    </source>
</evidence>
<dbReference type="Pfam" id="PF04542">
    <property type="entry name" value="Sigma70_r2"/>
    <property type="match status" value="1"/>
</dbReference>
<evidence type="ECO:0000256" key="1">
    <source>
        <dbReference type="ARBA" id="ARBA00007788"/>
    </source>
</evidence>
<proteinExistence type="inferred from homology"/>
<evidence type="ECO:0000256" key="5">
    <source>
        <dbReference type="ARBA" id="ARBA00023125"/>
    </source>
</evidence>
<dbReference type="NCBIfam" id="TIGR02937">
    <property type="entry name" value="sigma70-ECF"/>
    <property type="match status" value="1"/>
</dbReference>
<keyword evidence="3" id="KW-0805">Transcription regulation</keyword>
<dbReference type="InterPro" id="IPR016032">
    <property type="entry name" value="Sig_transdc_resp-reg_C-effctor"/>
</dbReference>
<evidence type="ECO:0000259" key="10">
    <source>
        <dbReference type="Pfam" id="PF08281"/>
    </source>
</evidence>
<evidence type="ECO:0000256" key="7">
    <source>
        <dbReference type="ARBA" id="ARBA00024701"/>
    </source>
</evidence>
<dbReference type="PANTHER" id="PTHR43133">
    <property type="entry name" value="RNA POLYMERASE ECF-TYPE SIGMA FACTO"/>
    <property type="match status" value="1"/>
</dbReference>
<dbReference type="SUPFAM" id="SSF88946">
    <property type="entry name" value="Sigma2 domain of RNA polymerase sigma factors"/>
    <property type="match status" value="1"/>
</dbReference>
<accession>A0A9D1S789</accession>
<keyword evidence="4" id="KW-0731">Sigma factor</keyword>
<dbReference type="EMBL" id="DVNG01000004">
    <property type="protein sequence ID" value="HIU49445.1"/>
    <property type="molecule type" value="Genomic_DNA"/>
</dbReference>
<gene>
    <name evidence="11" type="ORF">IAD22_00310</name>
</gene>
<dbReference type="PANTHER" id="PTHR43133:SF8">
    <property type="entry name" value="RNA POLYMERASE SIGMA FACTOR HI_1459-RELATED"/>
    <property type="match status" value="1"/>
</dbReference>
<keyword evidence="5" id="KW-0238">DNA-binding</keyword>
<dbReference type="GO" id="GO:0003677">
    <property type="term" value="F:DNA binding"/>
    <property type="evidence" value="ECO:0007669"/>
    <property type="project" value="UniProtKB-KW"/>
</dbReference>
<dbReference type="GO" id="GO:0006352">
    <property type="term" value="P:DNA-templated transcription initiation"/>
    <property type="evidence" value="ECO:0007669"/>
    <property type="project" value="InterPro"/>
</dbReference>
<evidence type="ECO:0000313" key="12">
    <source>
        <dbReference type="Proteomes" id="UP000824118"/>
    </source>
</evidence>
<feature type="coiled-coil region" evidence="8">
    <location>
        <begin position="134"/>
        <end position="185"/>
    </location>
</feature>
<protein>
    <recommendedName>
        <fullName evidence="2">RNA polymerase sigma factor SigS</fullName>
    </recommendedName>
</protein>
<organism evidence="11 12">
    <name type="scientific">Candidatus Limousia pullorum</name>
    <dbReference type="NCBI Taxonomy" id="2840860"/>
    <lineage>
        <taxon>Bacteria</taxon>
        <taxon>Bacillati</taxon>
        <taxon>Bacillota</taxon>
        <taxon>Clostridia</taxon>
        <taxon>Eubacteriales</taxon>
        <taxon>Oscillospiraceae</taxon>
        <taxon>Oscillospiraceae incertae sedis</taxon>
        <taxon>Candidatus Limousia</taxon>
    </lineage>
</organism>
<name>A0A9D1S789_9FIRM</name>
<dbReference type="InterPro" id="IPR007627">
    <property type="entry name" value="RNA_pol_sigma70_r2"/>
</dbReference>
<evidence type="ECO:0000313" key="11">
    <source>
        <dbReference type="EMBL" id="HIU49445.1"/>
    </source>
</evidence>
<feature type="domain" description="RNA polymerase sigma factor 70 region 4 type 2" evidence="10">
    <location>
        <begin position="146"/>
        <end position="190"/>
    </location>
</feature>
<dbReference type="Gene3D" id="1.20.120.1810">
    <property type="match status" value="1"/>
</dbReference>
<dbReference type="SUPFAM" id="SSF46894">
    <property type="entry name" value="C-terminal effector domain of the bipartite response regulators"/>
    <property type="match status" value="1"/>
</dbReference>
<evidence type="ECO:0000256" key="2">
    <source>
        <dbReference type="ARBA" id="ARBA00021245"/>
    </source>
</evidence>
<dbReference type="InterPro" id="IPR013325">
    <property type="entry name" value="RNA_pol_sigma_r2"/>
</dbReference>
<dbReference type="GO" id="GO:0016987">
    <property type="term" value="F:sigma factor activity"/>
    <property type="evidence" value="ECO:0007669"/>
    <property type="project" value="UniProtKB-KW"/>
</dbReference>
<dbReference type="PIRSF" id="PIRSF002939">
    <property type="entry name" value="RNA_polymerase_sigma-H_factor"/>
    <property type="match status" value="1"/>
</dbReference>
<comment type="function">
    <text evidence="7">Sigma factors are initiation factors that promote the attachment of RNA polymerase to specific initiation sites and are then released. Sigma-S contributes to the protection against external stress, thus playing a role in cellular fitness and survival.</text>
</comment>
<evidence type="ECO:0000256" key="4">
    <source>
        <dbReference type="ARBA" id="ARBA00023082"/>
    </source>
</evidence>
<dbReference type="Proteomes" id="UP000824118">
    <property type="component" value="Unassembled WGS sequence"/>
</dbReference>
<dbReference type="InterPro" id="IPR036388">
    <property type="entry name" value="WH-like_DNA-bd_sf"/>
</dbReference>
<evidence type="ECO:0000259" key="9">
    <source>
        <dbReference type="Pfam" id="PF04542"/>
    </source>
</evidence>
<reference evidence="11" key="1">
    <citation type="submission" date="2020-10" db="EMBL/GenBank/DDBJ databases">
        <authorList>
            <person name="Gilroy R."/>
        </authorList>
    </citation>
    <scope>NUCLEOTIDE SEQUENCE</scope>
    <source>
        <strain evidence="11">ChiGjej1B1-1684</strain>
    </source>
</reference>
<dbReference type="InterPro" id="IPR013249">
    <property type="entry name" value="RNA_pol_sigma70_r4_t2"/>
</dbReference>
<keyword evidence="8" id="KW-0175">Coiled coil</keyword>
<evidence type="ECO:0000256" key="6">
    <source>
        <dbReference type="ARBA" id="ARBA00023163"/>
    </source>
</evidence>
<dbReference type="InterPro" id="IPR014284">
    <property type="entry name" value="RNA_pol_sigma-70_dom"/>
</dbReference>
<sequence length="193" mass="22017">MSENQHEKNLKELSDAQLAKLIQDGDESAFNEIFKRYIRLIFSIASKYSAESFEKSDFVQEGLIGLLSACRTFDENAGASFKNYASLCVERRFISIIKKASQRKDTAQNGVVSIYDLELTADSSSDPEEIVLSKEFLQSSYKKFREKLSKLEYEVFLQYMSGAKYAEISENLNITEKAVDNALQRIKKKISEN</sequence>
<reference evidence="11" key="2">
    <citation type="journal article" date="2021" name="PeerJ">
        <title>Extensive microbial diversity within the chicken gut microbiome revealed by metagenomics and culture.</title>
        <authorList>
            <person name="Gilroy R."/>
            <person name="Ravi A."/>
            <person name="Getino M."/>
            <person name="Pursley I."/>
            <person name="Horton D.L."/>
            <person name="Alikhan N.F."/>
            <person name="Baker D."/>
            <person name="Gharbi K."/>
            <person name="Hall N."/>
            <person name="Watson M."/>
            <person name="Adriaenssens E.M."/>
            <person name="Foster-Nyarko E."/>
            <person name="Jarju S."/>
            <person name="Secka A."/>
            <person name="Antonio M."/>
            <person name="Oren A."/>
            <person name="Chaudhuri R.R."/>
            <person name="La Ragione R."/>
            <person name="Hildebrand F."/>
            <person name="Pallen M.J."/>
        </authorList>
    </citation>
    <scope>NUCLEOTIDE SEQUENCE</scope>
    <source>
        <strain evidence="11">ChiGjej1B1-1684</strain>
    </source>
</reference>
<dbReference type="AlphaFoldDB" id="A0A9D1S789"/>
<evidence type="ECO:0000256" key="3">
    <source>
        <dbReference type="ARBA" id="ARBA00023015"/>
    </source>
</evidence>
<dbReference type="InterPro" id="IPR039425">
    <property type="entry name" value="RNA_pol_sigma-70-like"/>
</dbReference>
<keyword evidence="6" id="KW-0804">Transcription</keyword>